<dbReference type="NCBIfam" id="TIGR00219">
    <property type="entry name" value="mreC"/>
    <property type="match status" value="1"/>
</dbReference>
<gene>
    <name evidence="8" type="ordered locus">Halha_1994</name>
</gene>
<dbReference type="Gene3D" id="2.40.10.340">
    <property type="entry name" value="Rod shape-determining protein MreC, domain 1"/>
    <property type="match status" value="1"/>
</dbReference>
<keyword evidence="6" id="KW-1133">Transmembrane helix</keyword>
<dbReference type="eggNOG" id="COG1792">
    <property type="taxonomic scope" value="Bacteria"/>
</dbReference>
<dbReference type="KEGG" id="hhl:Halha_1994"/>
<evidence type="ECO:0000313" key="9">
    <source>
        <dbReference type="Proteomes" id="UP000010880"/>
    </source>
</evidence>
<evidence type="ECO:0000256" key="1">
    <source>
        <dbReference type="ARBA" id="ARBA00009369"/>
    </source>
</evidence>
<dbReference type="GO" id="GO:0008360">
    <property type="term" value="P:regulation of cell shape"/>
    <property type="evidence" value="ECO:0007669"/>
    <property type="project" value="UniProtKB-KW"/>
</dbReference>
<evidence type="ECO:0000259" key="7">
    <source>
        <dbReference type="Pfam" id="PF04085"/>
    </source>
</evidence>
<dbReference type="EMBL" id="CP003359">
    <property type="protein sequence ID" value="AGB41893.1"/>
    <property type="molecule type" value="Genomic_DNA"/>
</dbReference>
<dbReference type="Pfam" id="PF04085">
    <property type="entry name" value="MreC"/>
    <property type="match status" value="1"/>
</dbReference>
<proteinExistence type="inferred from homology"/>
<dbReference type="InterPro" id="IPR042175">
    <property type="entry name" value="Cell/Rod_MreC_2"/>
</dbReference>
<evidence type="ECO:0000256" key="2">
    <source>
        <dbReference type="ARBA" id="ARBA00013855"/>
    </source>
</evidence>
<dbReference type="InterPro" id="IPR007221">
    <property type="entry name" value="MreC"/>
</dbReference>
<evidence type="ECO:0000256" key="3">
    <source>
        <dbReference type="ARBA" id="ARBA00022960"/>
    </source>
</evidence>
<protein>
    <recommendedName>
        <fullName evidence="2 5">Cell shape-determining protein MreC</fullName>
    </recommendedName>
    <alternativeName>
        <fullName evidence="4 5">Cell shape protein MreC</fullName>
    </alternativeName>
</protein>
<comment type="similarity">
    <text evidence="1 5">Belongs to the MreC family.</text>
</comment>
<dbReference type="PANTHER" id="PTHR34138">
    <property type="entry name" value="CELL SHAPE-DETERMINING PROTEIN MREC"/>
    <property type="match status" value="1"/>
</dbReference>
<dbReference type="Proteomes" id="UP000010880">
    <property type="component" value="Chromosome"/>
</dbReference>
<name>L0KCU0_HALHC</name>
<feature type="transmembrane region" description="Helical" evidence="6">
    <location>
        <begin position="12"/>
        <end position="31"/>
    </location>
</feature>
<evidence type="ECO:0000256" key="4">
    <source>
        <dbReference type="ARBA" id="ARBA00032089"/>
    </source>
</evidence>
<dbReference type="GO" id="GO:0005886">
    <property type="term" value="C:plasma membrane"/>
    <property type="evidence" value="ECO:0007669"/>
    <property type="project" value="TreeGrafter"/>
</dbReference>
<accession>L0KCU0</accession>
<dbReference type="AlphaFoldDB" id="L0KCU0"/>
<reference evidence="9" key="1">
    <citation type="submission" date="2012-02" db="EMBL/GenBank/DDBJ databases">
        <title>The complete genome of Halobacteroides halobius DSM 5150.</title>
        <authorList>
            <person name="Lucas S."/>
            <person name="Copeland A."/>
            <person name="Lapidus A."/>
            <person name="Glavina del Rio T."/>
            <person name="Dalin E."/>
            <person name="Tice H."/>
            <person name="Bruce D."/>
            <person name="Goodwin L."/>
            <person name="Pitluck S."/>
            <person name="Peters L."/>
            <person name="Mikhailova N."/>
            <person name="Gu W."/>
            <person name="Kyrpides N."/>
            <person name="Mavromatis K."/>
            <person name="Ivanova N."/>
            <person name="Brettin T."/>
            <person name="Detter J.C."/>
            <person name="Han C."/>
            <person name="Larimer F."/>
            <person name="Land M."/>
            <person name="Hauser L."/>
            <person name="Markowitz V."/>
            <person name="Cheng J.-F."/>
            <person name="Hugenholtz P."/>
            <person name="Woyke T."/>
            <person name="Wu D."/>
            <person name="Tindall B."/>
            <person name="Pomrenke H."/>
            <person name="Brambilla E."/>
            <person name="Klenk H.-P."/>
            <person name="Eisen J.A."/>
        </authorList>
    </citation>
    <scope>NUCLEOTIDE SEQUENCE [LARGE SCALE GENOMIC DNA]</scope>
    <source>
        <strain evidence="9">ATCC 35273 / DSM 5150 / MD-1</strain>
    </source>
</reference>
<evidence type="ECO:0000313" key="8">
    <source>
        <dbReference type="EMBL" id="AGB41893.1"/>
    </source>
</evidence>
<sequence>MVLNLFKKHYKKILVIILIVAVIVFINLLGVDKSYNFLEEVVIDLFNPIFSRIDRAQDWTSRTLRVILNYKEVKKENQRLKDRISNLIYKQQQLEKIMHQNQRLRKLLNFKKHKPYQVVGASVISRSTDNWSNTIMINCGKQDGVRRKMPVVAKKGYLIGRIQRVSEHSAQVILINDPNFVTGGLVRRKASRDLGVVKGQVKKNNKLLFDNLAWDANIKIGDTIVTSGLSKYYPKGLPIGEVISVRPDDYGLTQEATLLPFIDLKMIEEVLVITDFNTKTNISFPSLNRDYKLNQEDE</sequence>
<evidence type="ECO:0000256" key="6">
    <source>
        <dbReference type="SAM" id="Phobius"/>
    </source>
</evidence>
<keyword evidence="3 5" id="KW-0133">Cell shape</keyword>
<keyword evidence="6" id="KW-0812">Transmembrane</keyword>
<dbReference type="HOGENOM" id="CLU_042663_1_3_9"/>
<dbReference type="PIRSF" id="PIRSF038471">
    <property type="entry name" value="MreC"/>
    <property type="match status" value="1"/>
</dbReference>
<organism evidence="8 9">
    <name type="scientific">Halobacteroides halobius (strain ATCC 35273 / DSM 5150 / MD-1)</name>
    <dbReference type="NCBI Taxonomy" id="748449"/>
    <lineage>
        <taxon>Bacteria</taxon>
        <taxon>Bacillati</taxon>
        <taxon>Bacillota</taxon>
        <taxon>Clostridia</taxon>
        <taxon>Halanaerobiales</taxon>
        <taxon>Halobacteroidaceae</taxon>
        <taxon>Halobacteroides</taxon>
    </lineage>
</organism>
<dbReference type="Gene3D" id="2.40.10.350">
    <property type="entry name" value="Rod shape-determining protein MreC, domain 2"/>
    <property type="match status" value="1"/>
</dbReference>
<keyword evidence="6" id="KW-0472">Membrane</keyword>
<dbReference type="InterPro" id="IPR042177">
    <property type="entry name" value="Cell/Rod_1"/>
</dbReference>
<dbReference type="InterPro" id="IPR055342">
    <property type="entry name" value="MreC_beta-barrel_core"/>
</dbReference>
<evidence type="ECO:0000256" key="5">
    <source>
        <dbReference type="PIRNR" id="PIRNR038471"/>
    </source>
</evidence>
<dbReference type="STRING" id="748449.Halha_1994"/>
<comment type="function">
    <text evidence="5">Involved in formation and maintenance of cell shape.</text>
</comment>
<feature type="domain" description="Rod shape-determining protein MreC beta-barrel core" evidence="7">
    <location>
        <begin position="123"/>
        <end position="273"/>
    </location>
</feature>
<keyword evidence="9" id="KW-1185">Reference proteome</keyword>
<dbReference type="PANTHER" id="PTHR34138:SF1">
    <property type="entry name" value="CELL SHAPE-DETERMINING PROTEIN MREC"/>
    <property type="match status" value="1"/>
</dbReference>
<dbReference type="RefSeq" id="WP_015327608.1">
    <property type="nucleotide sequence ID" value="NC_019978.1"/>
</dbReference>